<evidence type="ECO:0000313" key="3">
    <source>
        <dbReference type="Proteomes" id="UP000294555"/>
    </source>
</evidence>
<name>A0A4V2Q372_9GAMM</name>
<dbReference type="InterPro" id="IPR017737">
    <property type="entry name" value="TssE1-like"/>
</dbReference>
<keyword evidence="3" id="KW-1185">Reference proteome</keyword>
<dbReference type="AlphaFoldDB" id="A0A4V2Q372"/>
<dbReference type="Pfam" id="PF04965">
    <property type="entry name" value="GPW_gp25"/>
    <property type="match status" value="1"/>
</dbReference>
<accession>A0A4V2Q372</accession>
<dbReference type="InterPro" id="IPR007048">
    <property type="entry name" value="IraD/Gp25-like"/>
</dbReference>
<dbReference type="Gene3D" id="3.10.450.40">
    <property type="match status" value="1"/>
</dbReference>
<comment type="caution">
    <text evidence="2">The sequence shown here is derived from an EMBL/GenBank/DDBJ whole genome shotgun (WGS) entry which is preliminary data.</text>
</comment>
<dbReference type="OrthoDB" id="1524306at2"/>
<dbReference type="EMBL" id="SJOI01000001">
    <property type="protein sequence ID" value="TCL05618.1"/>
    <property type="molecule type" value="Genomic_DNA"/>
</dbReference>
<evidence type="ECO:0000259" key="1">
    <source>
        <dbReference type="Pfam" id="PF04965"/>
    </source>
</evidence>
<proteinExistence type="predicted"/>
<dbReference type="NCBIfam" id="TIGR03357">
    <property type="entry name" value="VI_zyme"/>
    <property type="match status" value="1"/>
</dbReference>
<sequence>MQHQNPSLYEMMMHNFSGEMELHQISGSDQVILSVLDNLQRILNCRAGTLSHLPDYGLPDMSQILQGIPGSAYSLLTTMILVLLKYEPRLEGVAISLLPQCLPGQLEYSIEAELKGIGPITFGTTFSAQGKMLVRHLRQQRFLI</sequence>
<reference evidence="2 3" key="1">
    <citation type="submission" date="2019-02" db="EMBL/GenBank/DDBJ databases">
        <title>Investigation of anaerobic lignin degradation for improved lignocellulosic biofuels.</title>
        <authorList>
            <person name="Deangelis K."/>
        </authorList>
    </citation>
    <scope>NUCLEOTIDE SEQUENCE [LARGE SCALE GENOMIC DNA]</scope>
    <source>
        <strain evidence="2 3">159R</strain>
    </source>
</reference>
<organism evidence="2 3">
    <name type="scientific">Sodalis ligni</name>
    <dbReference type="NCBI Taxonomy" id="2697027"/>
    <lineage>
        <taxon>Bacteria</taxon>
        <taxon>Pseudomonadati</taxon>
        <taxon>Pseudomonadota</taxon>
        <taxon>Gammaproteobacteria</taxon>
        <taxon>Enterobacterales</taxon>
        <taxon>Bruguierivoracaceae</taxon>
        <taxon>Sodalis</taxon>
    </lineage>
</organism>
<feature type="domain" description="IraD/Gp25-like" evidence="1">
    <location>
        <begin position="34"/>
        <end position="115"/>
    </location>
</feature>
<protein>
    <submittedName>
        <fullName evidence="2">Type VI secretion system protein</fullName>
    </submittedName>
</protein>
<dbReference type="Proteomes" id="UP000294555">
    <property type="component" value="Unassembled WGS sequence"/>
</dbReference>
<dbReference type="RefSeq" id="WP_132924376.1">
    <property type="nucleotide sequence ID" value="NZ_SJOI01000001.1"/>
</dbReference>
<dbReference type="SUPFAM" id="SSF160719">
    <property type="entry name" value="gpW/gp25-like"/>
    <property type="match status" value="1"/>
</dbReference>
<evidence type="ECO:0000313" key="2">
    <source>
        <dbReference type="EMBL" id="TCL05618.1"/>
    </source>
</evidence>
<gene>
    <name evidence="2" type="ORF">EZJ58_3814</name>
</gene>